<dbReference type="Proteomes" id="UP001642720">
    <property type="component" value="Unassembled WGS sequence"/>
</dbReference>
<dbReference type="EMBL" id="PPTA01000024">
    <property type="protein sequence ID" value="TFA98057.1"/>
    <property type="molecule type" value="Genomic_DNA"/>
</dbReference>
<keyword evidence="2" id="KW-1185">Reference proteome</keyword>
<name>A0ABY2GQ83_9HYPO</name>
<dbReference type="GeneID" id="300581751"/>
<accession>A0ABY2GQ83</accession>
<comment type="caution">
    <text evidence="1">The sequence shown here is derived from an EMBL/GenBank/DDBJ whole genome shotgun (WGS) entry which is preliminary data.</text>
</comment>
<proteinExistence type="predicted"/>
<dbReference type="RefSeq" id="XP_073554259.1">
    <property type="nucleotide sequence ID" value="XM_073707301.1"/>
</dbReference>
<evidence type="ECO:0000313" key="1">
    <source>
        <dbReference type="EMBL" id="TFA98057.1"/>
    </source>
</evidence>
<sequence length="316" mass="34959">MYRLRPLPLGRSLPTFRGSAEDRRVGFQMCDPTDAPKRQTVVLSHELIGYRKMLSKDLVHRILVTHGTPDLFKLRRLLHKPLAAWSATEGENPDCPGARHGEPIGRPEAIMAAAQDSVSQLPCHVVLGFLAYAYTRLEDLGSPPSEIWLSAAPGQAETYPTHRSLFKEPCPLERFLRFGSTRLSKAAAPLDAVPKDEKHKNSRDSSSSLFTYSKGFLRRSDDTATLNACLPATSRRHETRNGARSGTRQGYWSSVCSWVSSPTSTKYRPYAFPVFSQASSSSAGQKQRVCSQINDGRKCTAASANRKSYFPVTSLA</sequence>
<protein>
    <submittedName>
        <fullName evidence="1">Uncharacterized protein</fullName>
    </submittedName>
</protein>
<gene>
    <name evidence="1" type="ORF">CCMA1212_010249</name>
</gene>
<evidence type="ECO:0000313" key="2">
    <source>
        <dbReference type="Proteomes" id="UP001642720"/>
    </source>
</evidence>
<reference evidence="1 2" key="1">
    <citation type="submission" date="2018-01" db="EMBL/GenBank/DDBJ databases">
        <title>Genome characterization of the sugarcane-associated fungus Trichoderma ghanense CCMA-1212 and their application in lignocelulose bioconversion.</title>
        <authorList>
            <person name="Steindorff A.S."/>
            <person name="Mendes T.D."/>
            <person name="Vilela E.S.D."/>
            <person name="Rodrigues D.S."/>
            <person name="Formighieri E.F."/>
            <person name="Melo I.S."/>
            <person name="Favaro L.C.L."/>
        </authorList>
    </citation>
    <scope>NUCLEOTIDE SEQUENCE [LARGE SCALE GENOMIC DNA]</scope>
    <source>
        <strain evidence="1 2">CCMA-1212</strain>
    </source>
</reference>
<organism evidence="1 2">
    <name type="scientific">Trichoderma ghanense</name>
    <dbReference type="NCBI Taxonomy" id="65468"/>
    <lineage>
        <taxon>Eukaryota</taxon>
        <taxon>Fungi</taxon>
        <taxon>Dikarya</taxon>
        <taxon>Ascomycota</taxon>
        <taxon>Pezizomycotina</taxon>
        <taxon>Sordariomycetes</taxon>
        <taxon>Hypocreomycetidae</taxon>
        <taxon>Hypocreales</taxon>
        <taxon>Hypocreaceae</taxon>
        <taxon>Trichoderma</taxon>
    </lineage>
</organism>